<dbReference type="Proteomes" id="UP000682713">
    <property type="component" value="Unassembled WGS sequence"/>
</dbReference>
<keyword evidence="3" id="KW-0067">ATP-binding</keyword>
<keyword evidence="2" id="KW-0547">Nucleotide-binding</keyword>
<feature type="domain" description="Mur ligase C-terminal" evidence="4">
    <location>
        <begin position="224"/>
        <end position="351"/>
    </location>
</feature>
<dbReference type="InterPro" id="IPR013221">
    <property type="entry name" value="Mur_ligase_cen"/>
</dbReference>
<dbReference type="InterPro" id="IPR036615">
    <property type="entry name" value="Mur_ligase_C_dom_sf"/>
</dbReference>
<keyword evidence="7" id="KW-1185">Reference proteome</keyword>
<sequence length="371" mass="41354">MTVDFKKVKPTIAVTGSAGKTTVKTMISSILREKWITYESSDYDNTTENTIKHKEKIGPIHRAAVLEYGMGFAGQITEHCSILRPDIAVITNVGLAHIGNFDSKLENLVAAKSEIIKGMNQNGVLFLNRDDHNSKMLHTSKFKGKIVTIGIEKPGQYRAQNIRFGKEGMEFTVQLKGKKYTFKIPVYGQHNVYNALFAIAVTDLLGFTPKEMQNGLNFISKPEHRLYFFHLKDGITVIDDTVHAHPPAMKAAIDVLKQAGRKKRIAVLGSMSELGERNDADHLDVGRYVANNGVNHLFTYGNYSRNITEGALSAGMALNKAKHYTGLYRKNLHQDLLEAIEPGTTILVKGSSKQNLFETVEFLLQHYSEDA</sequence>
<dbReference type="SUPFAM" id="SSF53244">
    <property type="entry name" value="MurD-like peptide ligases, peptide-binding domain"/>
    <property type="match status" value="1"/>
</dbReference>
<dbReference type="Pfam" id="PF08245">
    <property type="entry name" value="Mur_ligase_M"/>
    <property type="match status" value="1"/>
</dbReference>
<comment type="caution">
    <text evidence="6">The sequence shown here is derived from an EMBL/GenBank/DDBJ whole genome shotgun (WGS) entry which is preliminary data.</text>
</comment>
<keyword evidence="1 6" id="KW-0436">Ligase</keyword>
<accession>A0A942YLQ6</accession>
<dbReference type="Pfam" id="PF02875">
    <property type="entry name" value="Mur_ligase_C"/>
    <property type="match status" value="1"/>
</dbReference>
<dbReference type="Gene3D" id="3.40.1190.10">
    <property type="entry name" value="Mur-like, catalytic domain"/>
    <property type="match status" value="1"/>
</dbReference>
<evidence type="ECO:0000313" key="7">
    <source>
        <dbReference type="Proteomes" id="UP000682713"/>
    </source>
</evidence>
<dbReference type="EMBL" id="JAGYPJ010000001">
    <property type="protein sequence ID" value="MBS4199895.1"/>
    <property type="molecule type" value="Genomic_DNA"/>
</dbReference>
<proteinExistence type="predicted"/>
<protein>
    <submittedName>
        <fullName evidence="6">UDP-N-acetylmuramoyl-tripeptide--D-alanyl-D-alanine ligase</fullName>
    </submittedName>
</protein>
<evidence type="ECO:0000256" key="3">
    <source>
        <dbReference type="ARBA" id="ARBA00022840"/>
    </source>
</evidence>
<dbReference type="PANTHER" id="PTHR43024">
    <property type="entry name" value="UDP-N-ACETYLMURAMOYL-TRIPEPTIDE--D-ALANYL-D-ALANINE LIGASE"/>
    <property type="match status" value="1"/>
</dbReference>
<name>A0A942YLQ6_9BACI</name>
<dbReference type="InterPro" id="IPR051046">
    <property type="entry name" value="MurCDEF_CellWall_CoF430Synth"/>
</dbReference>
<dbReference type="RefSeq" id="WP_213110528.1">
    <property type="nucleotide sequence ID" value="NZ_JAGYPJ010000001.1"/>
</dbReference>
<reference evidence="6 7" key="1">
    <citation type="submission" date="2021-05" db="EMBL/GenBank/DDBJ databases">
        <title>Novel Bacillus species.</title>
        <authorList>
            <person name="Liu G."/>
        </authorList>
    </citation>
    <scope>NUCLEOTIDE SEQUENCE [LARGE SCALE GENOMIC DNA]</scope>
    <source>
        <strain evidence="6 7">FJAT-49732</strain>
    </source>
</reference>
<dbReference type="AlphaFoldDB" id="A0A942YLQ6"/>
<feature type="domain" description="Mur ligase central" evidence="5">
    <location>
        <begin position="14"/>
        <end position="201"/>
    </location>
</feature>
<evidence type="ECO:0000259" key="4">
    <source>
        <dbReference type="Pfam" id="PF02875"/>
    </source>
</evidence>
<organism evidence="6 7">
    <name type="scientific">Lederbergia citrisecunda</name>
    <dbReference type="NCBI Taxonomy" id="2833583"/>
    <lineage>
        <taxon>Bacteria</taxon>
        <taxon>Bacillati</taxon>
        <taxon>Bacillota</taxon>
        <taxon>Bacilli</taxon>
        <taxon>Bacillales</taxon>
        <taxon>Bacillaceae</taxon>
        <taxon>Lederbergia</taxon>
    </lineage>
</organism>
<dbReference type="Gene3D" id="3.90.190.20">
    <property type="entry name" value="Mur ligase, C-terminal domain"/>
    <property type="match status" value="1"/>
</dbReference>
<evidence type="ECO:0000256" key="1">
    <source>
        <dbReference type="ARBA" id="ARBA00022598"/>
    </source>
</evidence>
<dbReference type="PANTHER" id="PTHR43024:SF1">
    <property type="entry name" value="UDP-N-ACETYLMURAMOYL-TRIPEPTIDE--D-ALANYL-D-ALANINE LIGASE"/>
    <property type="match status" value="1"/>
</dbReference>
<dbReference type="GO" id="GO:0016881">
    <property type="term" value="F:acid-amino acid ligase activity"/>
    <property type="evidence" value="ECO:0007669"/>
    <property type="project" value="InterPro"/>
</dbReference>
<dbReference type="SUPFAM" id="SSF53623">
    <property type="entry name" value="MurD-like peptide ligases, catalytic domain"/>
    <property type="match status" value="1"/>
</dbReference>
<evidence type="ECO:0000313" key="6">
    <source>
        <dbReference type="EMBL" id="MBS4199895.1"/>
    </source>
</evidence>
<evidence type="ECO:0000259" key="5">
    <source>
        <dbReference type="Pfam" id="PF08245"/>
    </source>
</evidence>
<dbReference type="InterPro" id="IPR036565">
    <property type="entry name" value="Mur-like_cat_sf"/>
</dbReference>
<dbReference type="GO" id="GO:0005524">
    <property type="term" value="F:ATP binding"/>
    <property type="evidence" value="ECO:0007669"/>
    <property type="project" value="UniProtKB-KW"/>
</dbReference>
<dbReference type="InterPro" id="IPR004101">
    <property type="entry name" value="Mur_ligase_C"/>
</dbReference>
<evidence type="ECO:0000256" key="2">
    <source>
        <dbReference type="ARBA" id="ARBA00022741"/>
    </source>
</evidence>
<gene>
    <name evidence="6" type="ORF">KHA93_09525</name>
</gene>